<name>A0AAD7XS37_9FUNG</name>
<protein>
    <submittedName>
        <fullName evidence="1">Uncharacterized protein</fullName>
    </submittedName>
</protein>
<sequence>MTQHISQLDNALATINAYSEQQSLFPMTTFDKLTGGYDHIALYELLFFTRRVAASRLNPSYDISNLDSKALH</sequence>
<evidence type="ECO:0000313" key="2">
    <source>
        <dbReference type="Proteomes" id="UP001234581"/>
    </source>
</evidence>
<dbReference type="EMBL" id="JARTCD010000106">
    <property type="protein sequence ID" value="KAJ8652400.1"/>
    <property type="molecule type" value="Genomic_DNA"/>
</dbReference>
<dbReference type="Proteomes" id="UP001234581">
    <property type="component" value="Unassembled WGS sequence"/>
</dbReference>
<dbReference type="GeneID" id="83219370"/>
<dbReference type="AlphaFoldDB" id="A0AAD7XS37"/>
<proteinExistence type="predicted"/>
<accession>A0AAD7XS37</accession>
<reference evidence="1 2" key="1">
    <citation type="submission" date="2023-03" db="EMBL/GenBank/DDBJ databases">
        <title>Genome sequence of Lichtheimia ornata CBS 291.66.</title>
        <authorList>
            <person name="Mohabir J.T."/>
            <person name="Shea T.P."/>
            <person name="Kurbessoian T."/>
            <person name="Berby B."/>
            <person name="Fontaine J."/>
            <person name="Livny J."/>
            <person name="Gnirke A."/>
            <person name="Stajich J.E."/>
            <person name="Cuomo C.A."/>
        </authorList>
    </citation>
    <scope>NUCLEOTIDE SEQUENCE [LARGE SCALE GENOMIC DNA]</scope>
    <source>
        <strain evidence="1">CBS 291.66</strain>
    </source>
</reference>
<evidence type="ECO:0000313" key="1">
    <source>
        <dbReference type="EMBL" id="KAJ8652400.1"/>
    </source>
</evidence>
<keyword evidence="2" id="KW-1185">Reference proteome</keyword>
<dbReference type="RefSeq" id="XP_058337314.1">
    <property type="nucleotide sequence ID" value="XM_058491931.1"/>
</dbReference>
<comment type="caution">
    <text evidence="1">The sequence shown here is derived from an EMBL/GenBank/DDBJ whole genome shotgun (WGS) entry which is preliminary data.</text>
</comment>
<gene>
    <name evidence="1" type="ORF">O0I10_011980</name>
</gene>
<organism evidence="1 2">
    <name type="scientific">Lichtheimia ornata</name>
    <dbReference type="NCBI Taxonomy" id="688661"/>
    <lineage>
        <taxon>Eukaryota</taxon>
        <taxon>Fungi</taxon>
        <taxon>Fungi incertae sedis</taxon>
        <taxon>Mucoromycota</taxon>
        <taxon>Mucoromycotina</taxon>
        <taxon>Mucoromycetes</taxon>
        <taxon>Mucorales</taxon>
        <taxon>Lichtheimiaceae</taxon>
        <taxon>Lichtheimia</taxon>
    </lineage>
</organism>